<keyword evidence="3 5" id="KW-0479">Metal-binding</keyword>
<dbReference type="Gene3D" id="1.10.490.10">
    <property type="entry name" value="Globins"/>
    <property type="match status" value="1"/>
</dbReference>
<dbReference type="Pfam" id="PF01152">
    <property type="entry name" value="Bac_globin"/>
    <property type="match status" value="1"/>
</dbReference>
<feature type="binding site" description="distal binding residue" evidence="5">
    <location>
        <position position="71"/>
    </location>
    <ligand>
        <name>heme</name>
        <dbReference type="ChEBI" id="CHEBI:30413"/>
    </ligand>
    <ligandPart>
        <name>Fe</name>
        <dbReference type="ChEBI" id="CHEBI:18248"/>
    </ligandPart>
</feature>
<accession>A0A1H6LXZ4</accession>
<evidence type="ECO:0000256" key="3">
    <source>
        <dbReference type="ARBA" id="ARBA00022723"/>
    </source>
</evidence>
<evidence type="ECO:0000313" key="6">
    <source>
        <dbReference type="EMBL" id="SEH93729.1"/>
    </source>
</evidence>
<dbReference type="OrthoDB" id="25954at2"/>
<dbReference type="EMBL" id="FNXE01000034">
    <property type="protein sequence ID" value="SEH93729.1"/>
    <property type="molecule type" value="Genomic_DNA"/>
</dbReference>
<evidence type="ECO:0000256" key="4">
    <source>
        <dbReference type="ARBA" id="ARBA00023004"/>
    </source>
</evidence>
<dbReference type="Proteomes" id="UP000199634">
    <property type="component" value="Unassembled WGS sequence"/>
</dbReference>
<keyword evidence="1" id="KW-0813">Transport</keyword>
<dbReference type="CDD" id="cd08916">
    <property type="entry name" value="TrHb3_P"/>
    <property type="match status" value="1"/>
</dbReference>
<dbReference type="STRING" id="1159016.SAMN02927937_02251"/>
<dbReference type="RefSeq" id="WP_091100739.1">
    <property type="nucleotide sequence ID" value="NZ_FNXE01000034.1"/>
</dbReference>
<dbReference type="GO" id="GO:0046872">
    <property type="term" value="F:metal ion binding"/>
    <property type="evidence" value="ECO:0007669"/>
    <property type="project" value="UniProtKB-KW"/>
</dbReference>
<feature type="binding site" description="distal binding residue" evidence="5">
    <location>
        <position position="45"/>
    </location>
    <ligand>
        <name>heme</name>
        <dbReference type="ChEBI" id="CHEBI:30413"/>
    </ligand>
    <ligandPart>
        <name>Fe</name>
        <dbReference type="ChEBI" id="CHEBI:18248"/>
    </ligandPart>
</feature>
<dbReference type="InterPro" id="IPR012292">
    <property type="entry name" value="Globin/Proto"/>
</dbReference>
<dbReference type="GO" id="GO:0020037">
    <property type="term" value="F:heme binding"/>
    <property type="evidence" value="ECO:0007669"/>
    <property type="project" value="InterPro"/>
</dbReference>
<dbReference type="AlphaFoldDB" id="A0A1H6LXZ4"/>
<proteinExistence type="predicted"/>
<keyword evidence="7" id="KW-1185">Reference proteome</keyword>
<gene>
    <name evidence="6" type="ORF">SAMN02927937_02251</name>
</gene>
<organism evidence="6 7">
    <name type="scientific">Paenimyroides marinum</name>
    <dbReference type="NCBI Taxonomy" id="1159016"/>
    <lineage>
        <taxon>Bacteria</taxon>
        <taxon>Pseudomonadati</taxon>
        <taxon>Bacteroidota</taxon>
        <taxon>Flavobacteriia</taxon>
        <taxon>Flavobacteriales</taxon>
        <taxon>Flavobacteriaceae</taxon>
        <taxon>Paenimyroides</taxon>
    </lineage>
</organism>
<name>A0A1H6LXZ4_9FLAO</name>
<evidence type="ECO:0000313" key="7">
    <source>
        <dbReference type="Proteomes" id="UP000199634"/>
    </source>
</evidence>
<evidence type="ECO:0000256" key="1">
    <source>
        <dbReference type="ARBA" id="ARBA00022448"/>
    </source>
</evidence>
<dbReference type="SUPFAM" id="SSF46458">
    <property type="entry name" value="Globin-like"/>
    <property type="match status" value="1"/>
</dbReference>
<sequence length="127" mass="15257">MEQKHDILSRKDIELLVNRFYERVRKDDFIGYLFNDVAQTNWDKHLPKMYDFWEVILFGTGNFKGNPMQVHKELHEKSPINETHFEHWLMLFHETIDELFEGNNAEDMKSSSASIAKSLMFRVLMLY</sequence>
<evidence type="ECO:0000256" key="2">
    <source>
        <dbReference type="ARBA" id="ARBA00022617"/>
    </source>
</evidence>
<keyword evidence="2 5" id="KW-0349">Heme</keyword>
<keyword evidence="4 5" id="KW-0408">Iron</keyword>
<protein>
    <submittedName>
        <fullName evidence="6">Hemoglobin</fullName>
    </submittedName>
</protein>
<dbReference type="InterPro" id="IPR001486">
    <property type="entry name" value="Hemoglobin_trunc"/>
</dbReference>
<dbReference type="InterPro" id="IPR009050">
    <property type="entry name" value="Globin-like_sf"/>
</dbReference>
<evidence type="ECO:0000256" key="5">
    <source>
        <dbReference type="PIRSR" id="PIRSR601486-1"/>
    </source>
</evidence>
<reference evidence="7" key="1">
    <citation type="submission" date="2016-10" db="EMBL/GenBank/DDBJ databases">
        <authorList>
            <person name="Varghese N."/>
            <person name="Submissions S."/>
        </authorList>
    </citation>
    <scope>NUCLEOTIDE SEQUENCE [LARGE SCALE GENOMIC DNA]</scope>
    <source>
        <strain evidence="7">CGMCC 1.10825</strain>
    </source>
</reference>
<dbReference type="GO" id="GO:0019825">
    <property type="term" value="F:oxygen binding"/>
    <property type="evidence" value="ECO:0007669"/>
    <property type="project" value="InterPro"/>
</dbReference>